<gene>
    <name evidence="3" type="ORF">BU24DRAFT_416791</name>
</gene>
<keyword evidence="2" id="KW-0812">Transmembrane</keyword>
<reference evidence="3" key="1">
    <citation type="journal article" date="2020" name="Stud. Mycol.">
        <title>101 Dothideomycetes genomes: a test case for predicting lifestyles and emergence of pathogens.</title>
        <authorList>
            <person name="Haridas S."/>
            <person name="Albert R."/>
            <person name="Binder M."/>
            <person name="Bloem J."/>
            <person name="Labutti K."/>
            <person name="Salamov A."/>
            <person name="Andreopoulos B."/>
            <person name="Baker S."/>
            <person name="Barry K."/>
            <person name="Bills G."/>
            <person name="Bluhm B."/>
            <person name="Cannon C."/>
            <person name="Castanera R."/>
            <person name="Culley D."/>
            <person name="Daum C."/>
            <person name="Ezra D."/>
            <person name="Gonzalez J."/>
            <person name="Henrissat B."/>
            <person name="Kuo A."/>
            <person name="Liang C."/>
            <person name="Lipzen A."/>
            <person name="Lutzoni F."/>
            <person name="Magnuson J."/>
            <person name="Mondo S."/>
            <person name="Nolan M."/>
            <person name="Ohm R."/>
            <person name="Pangilinan J."/>
            <person name="Park H.-J."/>
            <person name="Ramirez L."/>
            <person name="Alfaro M."/>
            <person name="Sun H."/>
            <person name="Tritt A."/>
            <person name="Yoshinaga Y."/>
            <person name="Zwiers L.-H."/>
            <person name="Turgeon B."/>
            <person name="Goodwin S."/>
            <person name="Spatafora J."/>
            <person name="Crous P."/>
            <person name="Grigoriev I."/>
        </authorList>
    </citation>
    <scope>NUCLEOTIDE SEQUENCE</scope>
    <source>
        <strain evidence="3">CBS 175.79</strain>
    </source>
</reference>
<dbReference type="EMBL" id="ML978066">
    <property type="protein sequence ID" value="KAF2021124.1"/>
    <property type="molecule type" value="Genomic_DNA"/>
</dbReference>
<feature type="compositionally biased region" description="Polar residues" evidence="1">
    <location>
        <begin position="51"/>
        <end position="62"/>
    </location>
</feature>
<evidence type="ECO:0000256" key="1">
    <source>
        <dbReference type="SAM" id="MobiDB-lite"/>
    </source>
</evidence>
<dbReference type="AlphaFoldDB" id="A0A6A5Y958"/>
<dbReference type="GeneID" id="54283943"/>
<protein>
    <submittedName>
        <fullName evidence="3">Uncharacterized protein</fullName>
    </submittedName>
</protein>
<accession>A0A6A5Y958</accession>
<keyword evidence="2" id="KW-1133">Transmembrane helix</keyword>
<feature type="transmembrane region" description="Helical" evidence="2">
    <location>
        <begin position="72"/>
        <end position="90"/>
    </location>
</feature>
<evidence type="ECO:0000313" key="3">
    <source>
        <dbReference type="EMBL" id="KAF2021124.1"/>
    </source>
</evidence>
<organism evidence="3 4">
    <name type="scientific">Aaosphaeria arxii CBS 175.79</name>
    <dbReference type="NCBI Taxonomy" id="1450172"/>
    <lineage>
        <taxon>Eukaryota</taxon>
        <taxon>Fungi</taxon>
        <taxon>Dikarya</taxon>
        <taxon>Ascomycota</taxon>
        <taxon>Pezizomycotina</taxon>
        <taxon>Dothideomycetes</taxon>
        <taxon>Pleosporomycetidae</taxon>
        <taxon>Pleosporales</taxon>
        <taxon>Pleosporales incertae sedis</taxon>
        <taxon>Aaosphaeria</taxon>
    </lineage>
</organism>
<dbReference type="Proteomes" id="UP000799778">
    <property type="component" value="Unassembled WGS sequence"/>
</dbReference>
<evidence type="ECO:0000313" key="4">
    <source>
        <dbReference type="Proteomes" id="UP000799778"/>
    </source>
</evidence>
<name>A0A6A5Y958_9PLEO</name>
<keyword evidence="2" id="KW-0472">Membrane</keyword>
<feature type="region of interest" description="Disordered" evidence="1">
    <location>
        <begin position="44"/>
        <end position="66"/>
    </location>
</feature>
<keyword evidence="4" id="KW-1185">Reference proteome</keyword>
<dbReference type="RefSeq" id="XP_033389463.1">
    <property type="nucleotide sequence ID" value="XM_033526546.1"/>
</dbReference>
<proteinExistence type="predicted"/>
<evidence type="ECO:0000256" key="2">
    <source>
        <dbReference type="SAM" id="Phobius"/>
    </source>
</evidence>
<sequence>MDAAAAAGDRDLFRRWEKKLLDWTIRPSIVETTRIDCTSFDSTEHQDIETSRYSVDRPSSTGQRERAGERPLLFISALTYCSYPLLIYPYCAISQPLLLRELGKQKGIDSKLGP</sequence>